<reference evidence="3 4" key="1">
    <citation type="journal article" date="2016" name="Nat. Commun.">
        <title>Thousands of microbial genomes shed light on interconnected biogeochemical processes in an aquifer system.</title>
        <authorList>
            <person name="Anantharaman K."/>
            <person name="Brown C.T."/>
            <person name="Hug L.A."/>
            <person name="Sharon I."/>
            <person name="Castelle C.J."/>
            <person name="Probst A.J."/>
            <person name="Thomas B.C."/>
            <person name="Singh A."/>
            <person name="Wilkins M.J."/>
            <person name="Karaoz U."/>
            <person name="Brodie E.L."/>
            <person name="Williams K.H."/>
            <person name="Hubbard S.S."/>
            <person name="Banfield J.F."/>
        </authorList>
    </citation>
    <scope>NUCLEOTIDE SEQUENCE [LARGE SCALE GENOMIC DNA]</scope>
</reference>
<evidence type="ECO:0000313" key="3">
    <source>
        <dbReference type="EMBL" id="OGL42517.1"/>
    </source>
</evidence>
<feature type="domain" description="Methyltransferase type 11" evidence="2">
    <location>
        <begin position="53"/>
        <end position="158"/>
    </location>
</feature>
<evidence type="ECO:0000313" key="4">
    <source>
        <dbReference type="Proteomes" id="UP000179266"/>
    </source>
</evidence>
<dbReference type="AlphaFoldDB" id="A0A1F7RNP7"/>
<dbReference type="PANTHER" id="PTHR44068:SF11">
    <property type="entry name" value="GERANYL DIPHOSPHATE 2-C-METHYLTRANSFERASE"/>
    <property type="match status" value="1"/>
</dbReference>
<dbReference type="GO" id="GO:0008757">
    <property type="term" value="F:S-adenosylmethionine-dependent methyltransferase activity"/>
    <property type="evidence" value="ECO:0007669"/>
    <property type="project" value="InterPro"/>
</dbReference>
<protein>
    <recommendedName>
        <fullName evidence="2">Methyltransferase type 11 domain-containing protein</fullName>
    </recommendedName>
</protein>
<proteinExistence type="predicted"/>
<dbReference type="Proteomes" id="UP000179266">
    <property type="component" value="Unassembled WGS sequence"/>
</dbReference>
<dbReference type="Gene3D" id="3.40.50.150">
    <property type="entry name" value="Vaccinia Virus protein VP39"/>
    <property type="match status" value="1"/>
</dbReference>
<evidence type="ECO:0000259" key="2">
    <source>
        <dbReference type="Pfam" id="PF08241"/>
    </source>
</evidence>
<dbReference type="EMBL" id="MGDD01000319">
    <property type="protein sequence ID" value="OGL42517.1"/>
    <property type="molecule type" value="Genomic_DNA"/>
</dbReference>
<dbReference type="PANTHER" id="PTHR44068">
    <property type="entry name" value="ZGC:194242"/>
    <property type="match status" value="1"/>
</dbReference>
<dbReference type="InterPro" id="IPR013216">
    <property type="entry name" value="Methyltransf_11"/>
</dbReference>
<dbReference type="CDD" id="cd02440">
    <property type="entry name" value="AdoMet_MTases"/>
    <property type="match status" value="1"/>
</dbReference>
<accession>A0A1F7RNP7</accession>
<organism evidence="3 4">
    <name type="scientific">Candidatus Schekmanbacteria bacterium RBG_13_48_7</name>
    <dbReference type="NCBI Taxonomy" id="1817878"/>
    <lineage>
        <taxon>Bacteria</taxon>
        <taxon>Candidatus Schekmaniibacteriota</taxon>
    </lineage>
</organism>
<dbReference type="InterPro" id="IPR029063">
    <property type="entry name" value="SAM-dependent_MTases_sf"/>
</dbReference>
<gene>
    <name evidence="3" type="ORF">A2161_08685</name>
</gene>
<dbReference type="InterPro" id="IPR050447">
    <property type="entry name" value="Erg6_SMT_methyltransf"/>
</dbReference>
<dbReference type="SUPFAM" id="SSF53335">
    <property type="entry name" value="S-adenosyl-L-methionine-dependent methyltransferases"/>
    <property type="match status" value="1"/>
</dbReference>
<name>A0A1F7RNP7_9BACT</name>
<dbReference type="Pfam" id="PF08241">
    <property type="entry name" value="Methyltransf_11"/>
    <property type="match status" value="1"/>
</dbReference>
<keyword evidence="1" id="KW-0808">Transferase</keyword>
<sequence length="261" mass="30383">MTNFNQDVTMKSLFKFHNKLGFWKILRGVEYFRYFEWIFALHQINFHENSKILDLGSGAESILPNFISNMGGLVCAVDLNTEIKNQKQISNKLHFSNQRNSAGKLWLNQQDATKLAFKNNSFDYITAISVLEHFAKDGDIQAMNEIYRVLVPGGKLIITLPYNRNSFEEFDKTRLVNYFERVYDEAALVSRITDNSRFNLLKKVYFGEIPFSFFNWWLKIPGHLRILIGWLLLLAASFFIRETEPEKACGVAIILEKVMNE</sequence>
<evidence type="ECO:0000256" key="1">
    <source>
        <dbReference type="ARBA" id="ARBA00022679"/>
    </source>
</evidence>
<comment type="caution">
    <text evidence="3">The sequence shown here is derived from an EMBL/GenBank/DDBJ whole genome shotgun (WGS) entry which is preliminary data.</text>
</comment>